<dbReference type="Proteomes" id="UP001150062">
    <property type="component" value="Unassembled WGS sequence"/>
</dbReference>
<feature type="domain" description="BTB" evidence="4">
    <location>
        <begin position="468"/>
        <end position="541"/>
    </location>
</feature>
<evidence type="ECO:0000313" key="6">
    <source>
        <dbReference type="Proteomes" id="UP001150062"/>
    </source>
</evidence>
<reference evidence="5" key="1">
    <citation type="submission" date="2022-08" db="EMBL/GenBank/DDBJ databases">
        <title>Novel sulfate-reducing endosymbionts in the free-living metamonad Anaeramoeba.</title>
        <authorList>
            <person name="Jerlstrom-Hultqvist J."/>
            <person name="Cepicka I."/>
            <person name="Gallot-Lavallee L."/>
            <person name="Salas-Leiva D."/>
            <person name="Curtis B.A."/>
            <person name="Zahonova K."/>
            <person name="Pipaliya S."/>
            <person name="Dacks J."/>
            <person name="Roger A.J."/>
        </authorList>
    </citation>
    <scope>NUCLEOTIDE SEQUENCE</scope>
    <source>
        <strain evidence="5">Schooner1</strain>
    </source>
</reference>
<gene>
    <name evidence="5" type="ORF">M0813_14219</name>
</gene>
<dbReference type="Gene3D" id="2.130.10.30">
    <property type="entry name" value="Regulator of chromosome condensation 1/beta-lactamase-inhibitor protein II"/>
    <property type="match status" value="1"/>
</dbReference>
<protein>
    <submittedName>
        <fullName evidence="5">Claret</fullName>
    </submittedName>
</protein>
<dbReference type="InterPro" id="IPR011333">
    <property type="entry name" value="SKP1/BTB/POZ_sf"/>
</dbReference>
<dbReference type="InterPro" id="IPR051553">
    <property type="entry name" value="Ran_GTPase-activating"/>
</dbReference>
<dbReference type="SUPFAM" id="SSF50985">
    <property type="entry name" value="RCC1/BLIP-II"/>
    <property type="match status" value="1"/>
</dbReference>
<evidence type="ECO:0000256" key="1">
    <source>
        <dbReference type="ARBA" id="ARBA00022658"/>
    </source>
</evidence>
<dbReference type="SUPFAM" id="SSF54695">
    <property type="entry name" value="POZ domain"/>
    <property type="match status" value="1"/>
</dbReference>
<dbReference type="PANTHER" id="PTHR45982:SF1">
    <property type="entry name" value="REGULATOR OF CHROMOSOME CONDENSATION"/>
    <property type="match status" value="1"/>
</dbReference>
<dbReference type="EMBL" id="JAOAOG010000045">
    <property type="protein sequence ID" value="KAJ6252367.1"/>
    <property type="molecule type" value="Genomic_DNA"/>
</dbReference>
<dbReference type="Pfam" id="PF25390">
    <property type="entry name" value="WD40_RLD"/>
    <property type="match status" value="1"/>
</dbReference>
<feature type="repeat" description="RCC1" evidence="3">
    <location>
        <begin position="247"/>
        <end position="296"/>
    </location>
</feature>
<dbReference type="Pfam" id="PF00651">
    <property type="entry name" value="BTB"/>
    <property type="match status" value="1"/>
</dbReference>
<keyword evidence="2" id="KW-0677">Repeat</keyword>
<sequence>MQNFALCMGYNYGGALGTSSTVTPLAKPTKSKIKSIRQVACGFEKTLYLTTSHELYITPQMSKIDFGQSIAQNISSGYNHSLICTSDGLVYAIGEKTKFLCNDSTTQSKNNYPIKIAYFEKENLDCVQVLAGYSNSFFLFSNGDLYLSGLSTFFKGGLENLTNKDPIKFFTNVKNIYSGPIACDLFITTNDNKIFSCGRNDHGQLSNETQDPKFIAEEAKLPEEIQVEDIIDISCGYDHTLLLTQNGKLYSCGDHNYNGLKLKTDSTIFTEIPKFSEEFIIDIGVGSRHSLALTSKGIIYGWGITNNGQLGSTGASIHDIKKLNIRIGVPSSNLAVHCGAHSSIIYYYRRSRTESEFYDLFKSGEFSDGEISSIPIHKTILEHRVGKKFEEIKQILEKQKPSNVKTFLEWVYSGKMKNHQILKTISESLQIKDIEKKQFLEDLKSMYEDNESKDFIIVVPEEDEENQSDEELDDEMKEEGGEIPVHKIVLLARSGLFREMFKNTNEKSKTINHVKDYSKKSIESLEILIKYFYTNKIEVTADDDPQLIFEELEDAADYYQIGSNLNFLSELKKLRCQFKFK</sequence>
<dbReference type="InterPro" id="IPR000210">
    <property type="entry name" value="BTB/POZ_dom"/>
</dbReference>
<keyword evidence="1" id="KW-0344">Guanine-nucleotide releasing factor</keyword>
<keyword evidence="6" id="KW-1185">Reference proteome</keyword>
<dbReference type="PRINTS" id="PR00633">
    <property type="entry name" value="RCCNDNSATION"/>
</dbReference>
<dbReference type="CDD" id="cd18186">
    <property type="entry name" value="BTB_POZ_ZBTB_KLHL-like"/>
    <property type="match status" value="1"/>
</dbReference>
<evidence type="ECO:0000313" key="5">
    <source>
        <dbReference type="EMBL" id="KAJ6252367.1"/>
    </source>
</evidence>
<dbReference type="InterPro" id="IPR000408">
    <property type="entry name" value="Reg_chr_condens"/>
</dbReference>
<evidence type="ECO:0000256" key="2">
    <source>
        <dbReference type="ARBA" id="ARBA00022737"/>
    </source>
</evidence>
<dbReference type="PROSITE" id="PS00626">
    <property type="entry name" value="RCC1_2"/>
    <property type="match status" value="1"/>
</dbReference>
<dbReference type="InterPro" id="IPR009091">
    <property type="entry name" value="RCC1/BLIP-II"/>
</dbReference>
<dbReference type="PROSITE" id="PS50097">
    <property type="entry name" value="BTB"/>
    <property type="match status" value="1"/>
</dbReference>
<dbReference type="InterPro" id="IPR058923">
    <property type="entry name" value="RCC1-like_dom"/>
</dbReference>
<proteinExistence type="predicted"/>
<name>A0ABQ8Z642_9EUKA</name>
<comment type="caution">
    <text evidence="5">The sequence shown here is derived from an EMBL/GenBank/DDBJ whole genome shotgun (WGS) entry which is preliminary data.</text>
</comment>
<dbReference type="PANTHER" id="PTHR45982">
    <property type="entry name" value="REGULATOR OF CHROMOSOME CONDENSATION"/>
    <property type="match status" value="1"/>
</dbReference>
<organism evidence="5 6">
    <name type="scientific">Anaeramoeba flamelloides</name>
    <dbReference type="NCBI Taxonomy" id="1746091"/>
    <lineage>
        <taxon>Eukaryota</taxon>
        <taxon>Metamonada</taxon>
        <taxon>Anaeramoebidae</taxon>
        <taxon>Anaeramoeba</taxon>
    </lineage>
</organism>
<accession>A0ABQ8Z642</accession>
<dbReference type="Gene3D" id="3.30.710.10">
    <property type="entry name" value="Potassium Channel Kv1.1, Chain A"/>
    <property type="match status" value="1"/>
</dbReference>
<dbReference type="PROSITE" id="PS50012">
    <property type="entry name" value="RCC1_3"/>
    <property type="match status" value="2"/>
</dbReference>
<evidence type="ECO:0000259" key="4">
    <source>
        <dbReference type="PROSITE" id="PS50097"/>
    </source>
</evidence>
<feature type="repeat" description="RCC1" evidence="3">
    <location>
        <begin position="192"/>
        <end position="246"/>
    </location>
</feature>
<evidence type="ECO:0000256" key="3">
    <source>
        <dbReference type="PROSITE-ProRule" id="PRU00235"/>
    </source>
</evidence>